<protein>
    <submittedName>
        <fullName evidence="1">Uncharacterized protein</fullName>
    </submittedName>
</protein>
<reference evidence="1" key="1">
    <citation type="submission" date="2020-09" db="EMBL/GenBank/DDBJ databases">
        <authorList>
            <person name="Blom J."/>
        </authorList>
    </citation>
    <scope>NUCLEOTIDE SEQUENCE</scope>
    <source>
        <strain evidence="1">No.713</strain>
    </source>
</reference>
<gene>
    <name evidence="1" type="ORF">NO713_01461</name>
</gene>
<keyword evidence="2" id="KW-1185">Reference proteome</keyword>
<dbReference type="Proteomes" id="UP001153719">
    <property type="component" value="Chromosome"/>
</dbReference>
<dbReference type="RefSeq" id="WP_254173425.1">
    <property type="nucleotide sequence ID" value="NZ_LR882967.1"/>
</dbReference>
<sequence length="160" mass="17522">MLNQFNGFNQVLGISLISLSVTTILVTSDQQNFARAQENPGCFIVDHAERVINLDGICIPQSQTANSSQSPSTNSNKTLTQEELAKAFDQTATLYADNYCEARAQGLTNREAGTKASSVVSEYMVLKNIPSDILSVEWIEKGQSISKVLCPELQPTSRYN</sequence>
<evidence type="ECO:0000313" key="2">
    <source>
        <dbReference type="Proteomes" id="UP001153719"/>
    </source>
</evidence>
<name>A0A9W4CHA3_9CYAN</name>
<accession>A0A9W4CHA3</accession>
<dbReference type="EMBL" id="LR882967">
    <property type="protein sequence ID" value="CAD5933786.1"/>
    <property type="molecule type" value="Genomic_DNA"/>
</dbReference>
<dbReference type="AlphaFoldDB" id="A0A9W4CHA3"/>
<organism evidence="1 2">
    <name type="scientific">Planktothrix pseudagardhii</name>
    <dbReference type="NCBI Taxonomy" id="132604"/>
    <lineage>
        <taxon>Bacteria</taxon>
        <taxon>Bacillati</taxon>
        <taxon>Cyanobacteriota</taxon>
        <taxon>Cyanophyceae</taxon>
        <taxon>Oscillatoriophycideae</taxon>
        <taxon>Oscillatoriales</taxon>
        <taxon>Microcoleaceae</taxon>
        <taxon>Planktothrix</taxon>
    </lineage>
</organism>
<proteinExistence type="predicted"/>
<dbReference type="KEGG" id="ppsu:NO713_01461"/>
<evidence type="ECO:0000313" key="1">
    <source>
        <dbReference type="EMBL" id="CAD5933786.1"/>
    </source>
</evidence>